<evidence type="ECO:0000256" key="9">
    <source>
        <dbReference type="ARBA" id="ARBA00023319"/>
    </source>
</evidence>
<evidence type="ECO:0000256" key="2">
    <source>
        <dbReference type="ARBA" id="ARBA00022692"/>
    </source>
</evidence>
<keyword evidence="4" id="KW-0677">Repeat</keyword>
<dbReference type="InterPro" id="IPR013783">
    <property type="entry name" value="Ig-like_fold"/>
</dbReference>
<evidence type="ECO:0000256" key="1">
    <source>
        <dbReference type="ARBA" id="ARBA00004167"/>
    </source>
</evidence>
<gene>
    <name evidence="11" type="primary">LOC108038270</name>
</gene>
<organism evidence="11">
    <name type="scientific">Drosophila rhopaloa</name>
    <name type="common">Fruit fly</name>
    <dbReference type="NCBI Taxonomy" id="1041015"/>
    <lineage>
        <taxon>Eukaryota</taxon>
        <taxon>Metazoa</taxon>
        <taxon>Ecdysozoa</taxon>
        <taxon>Arthropoda</taxon>
        <taxon>Hexapoda</taxon>
        <taxon>Insecta</taxon>
        <taxon>Pterygota</taxon>
        <taxon>Neoptera</taxon>
        <taxon>Endopterygota</taxon>
        <taxon>Diptera</taxon>
        <taxon>Brachycera</taxon>
        <taxon>Muscomorpha</taxon>
        <taxon>Ephydroidea</taxon>
        <taxon>Drosophilidae</taxon>
        <taxon>Drosophila</taxon>
        <taxon>Sophophora</taxon>
    </lineage>
</organism>
<keyword evidence="8" id="KW-1015">Disulfide bond</keyword>
<evidence type="ECO:0000259" key="10">
    <source>
        <dbReference type="PROSITE" id="PS50835"/>
    </source>
</evidence>
<dbReference type="PROSITE" id="PS50835">
    <property type="entry name" value="IG_LIKE"/>
    <property type="match status" value="1"/>
</dbReference>
<proteinExistence type="predicted"/>
<dbReference type="SMART" id="SM00409">
    <property type="entry name" value="IG"/>
    <property type="match status" value="1"/>
</dbReference>
<dbReference type="FunFam" id="2.60.40.10:FF:000017">
    <property type="entry name" value="Down syndrome cell adhesion molecule b"/>
    <property type="match status" value="1"/>
</dbReference>
<feature type="domain" description="Ig-like" evidence="10">
    <location>
        <begin position="23"/>
        <end position="116"/>
    </location>
</feature>
<evidence type="ECO:0000256" key="3">
    <source>
        <dbReference type="ARBA" id="ARBA00022729"/>
    </source>
</evidence>
<reference evidence="11" key="1">
    <citation type="submission" date="2025-08" db="UniProtKB">
        <authorList>
            <consortium name="RefSeq"/>
        </authorList>
    </citation>
    <scope>IDENTIFICATION</scope>
</reference>
<evidence type="ECO:0000256" key="4">
    <source>
        <dbReference type="ARBA" id="ARBA00022737"/>
    </source>
</evidence>
<dbReference type="Pfam" id="PF13927">
    <property type="entry name" value="Ig_3"/>
    <property type="match status" value="1"/>
</dbReference>
<keyword evidence="2" id="KW-0812">Transmembrane</keyword>
<dbReference type="Gene3D" id="2.60.40.10">
    <property type="entry name" value="Immunoglobulins"/>
    <property type="match status" value="1"/>
</dbReference>
<evidence type="ECO:0000313" key="11">
    <source>
        <dbReference type="RefSeq" id="XP_016970509.1"/>
    </source>
</evidence>
<dbReference type="GO" id="GO:0016020">
    <property type="term" value="C:membrane"/>
    <property type="evidence" value="ECO:0007669"/>
    <property type="project" value="UniProtKB-SubCell"/>
</dbReference>
<keyword evidence="5" id="KW-0130">Cell adhesion</keyword>
<keyword evidence="9" id="KW-0393">Immunoglobulin domain</keyword>
<accession>A0A6P4E282</accession>
<name>A0A6P4E282_DRORH</name>
<dbReference type="InterPro" id="IPR007110">
    <property type="entry name" value="Ig-like_dom"/>
</dbReference>
<dbReference type="GO" id="GO:0048812">
    <property type="term" value="P:neuron projection morphogenesis"/>
    <property type="evidence" value="ECO:0007669"/>
    <property type="project" value="UniProtKB-ARBA"/>
</dbReference>
<evidence type="ECO:0000256" key="8">
    <source>
        <dbReference type="ARBA" id="ARBA00023157"/>
    </source>
</evidence>
<dbReference type="InterPro" id="IPR036179">
    <property type="entry name" value="Ig-like_dom_sf"/>
</dbReference>
<dbReference type="GO" id="GO:0007155">
    <property type="term" value="P:cell adhesion"/>
    <property type="evidence" value="ECO:0007669"/>
    <property type="project" value="UniProtKB-KW"/>
</dbReference>
<dbReference type="AlphaFoldDB" id="A0A6P4E282"/>
<keyword evidence="7" id="KW-0472">Membrane</keyword>
<sequence length="129" mass="14347">MLRIPFRPLAYKAFPTIFLLVAPKIAHFDFGEVAANFEDSVSVNCLVSSGDLPLDIEWLFNDYPLNHYSGISTSKMGKRLSVLMIDAVSARHVGNYTCKARNLWASAVYTAQLIVNGTFLAKPELLYST</sequence>
<evidence type="ECO:0000256" key="7">
    <source>
        <dbReference type="ARBA" id="ARBA00023136"/>
    </source>
</evidence>
<dbReference type="SUPFAM" id="SSF48726">
    <property type="entry name" value="Immunoglobulin"/>
    <property type="match status" value="1"/>
</dbReference>
<protein>
    <submittedName>
        <fullName evidence="11">Down syndrome cell adhesion molecule-like protein 1 homolog</fullName>
    </submittedName>
</protein>
<keyword evidence="6" id="KW-1133">Transmembrane helix</keyword>
<dbReference type="RefSeq" id="XP_016970509.1">
    <property type="nucleotide sequence ID" value="XM_017115020.1"/>
</dbReference>
<keyword evidence="3" id="KW-0732">Signal</keyword>
<evidence type="ECO:0000256" key="6">
    <source>
        <dbReference type="ARBA" id="ARBA00022989"/>
    </source>
</evidence>
<dbReference type="InterPro" id="IPR003599">
    <property type="entry name" value="Ig_sub"/>
</dbReference>
<evidence type="ECO:0000256" key="5">
    <source>
        <dbReference type="ARBA" id="ARBA00022889"/>
    </source>
</evidence>
<comment type="subcellular location">
    <subcellularLocation>
        <location evidence="1">Membrane</location>
        <topology evidence="1">Single-pass membrane protein</topology>
    </subcellularLocation>
</comment>